<evidence type="ECO:0000313" key="1">
    <source>
        <dbReference type="EMBL" id="ARW58888.1"/>
    </source>
</evidence>
<reference evidence="1 2" key="1">
    <citation type="submission" date="2017-04" db="EMBL/GenBank/DDBJ databases">
        <authorList>
            <person name="Afonso C.L."/>
            <person name="Miller P.J."/>
            <person name="Scott M.A."/>
            <person name="Spackman E."/>
            <person name="Goraichik I."/>
            <person name="Dimitrov K.M."/>
            <person name="Suarez D.L."/>
            <person name="Swayne D.E."/>
        </authorList>
    </citation>
    <scope>NUCLEOTIDE SEQUENCE [LARGE SCALE GENOMIC DNA]</scope>
</reference>
<sequence length="40" mass="4740">MYSVKNFWQPRKVVALSNSRPVLSRSIVILNWSVRQYGMK</sequence>
<keyword evidence="2" id="KW-1185">Reference proteome</keyword>
<protein>
    <submittedName>
        <fullName evidence="1">Uncharacterized protein</fullName>
    </submittedName>
</protein>
<accession>A0A2H4IBF6</accession>
<gene>
    <name evidence="1" type="ORF">Y3_248</name>
</gene>
<proteinExistence type="predicted"/>
<evidence type="ECO:0000313" key="2">
    <source>
        <dbReference type="Proteomes" id="UP000240568"/>
    </source>
</evidence>
<name>A0A2H4IBF6_9CAUD</name>
<dbReference type="Proteomes" id="UP000240568">
    <property type="component" value="Segment"/>
</dbReference>
<organism evidence="1 2">
    <name type="scientific">Erwinia phage vB_EamM_Y3</name>
    <dbReference type="NCBI Taxonomy" id="1983553"/>
    <lineage>
        <taxon>Viruses</taxon>
        <taxon>Duplodnaviria</taxon>
        <taxon>Heunggongvirae</taxon>
        <taxon>Uroviricota</taxon>
        <taxon>Caudoviricetes</taxon>
        <taxon>Sasquatchvirus</taxon>
        <taxon>Sasquatchvirus Y3</taxon>
    </lineage>
</organism>
<dbReference type="EMBL" id="KY984068">
    <property type="protein sequence ID" value="ARW58888.1"/>
    <property type="molecule type" value="Genomic_DNA"/>
</dbReference>